<proteinExistence type="predicted"/>
<dbReference type="RefSeq" id="WP_008999751.1">
    <property type="nucleotide sequence ID" value="NZ_FNDO01000025.1"/>
</dbReference>
<sequence>MTLQVFKCCVCIWIGVFSETMLAQTQKVVFSRDFSPAEGLVTPQEKPYRDEVCLNGLWDLQCVAVPSSWKKGSGIVFWNSMLRVMGIATYGAYFNSHDAKNKKHDLLMDGPVD</sequence>
<protein>
    <submittedName>
        <fullName evidence="1">Uncharacterized protein</fullName>
    </submittedName>
</protein>
<reference evidence="1 2" key="1">
    <citation type="submission" date="2016-10" db="EMBL/GenBank/DDBJ databases">
        <authorList>
            <person name="de Groot N.N."/>
        </authorList>
    </citation>
    <scope>NUCLEOTIDE SEQUENCE [LARGE SCALE GENOMIC DNA]</scope>
    <source>
        <strain evidence="1 2">NLAE-zl-C57</strain>
    </source>
</reference>
<evidence type="ECO:0000313" key="2">
    <source>
        <dbReference type="Proteomes" id="UP000181870"/>
    </source>
</evidence>
<dbReference type="Proteomes" id="UP000181870">
    <property type="component" value="Unassembled WGS sequence"/>
</dbReference>
<organism evidence="1 2">
    <name type="scientific">Bacteroides ovatus</name>
    <dbReference type="NCBI Taxonomy" id="28116"/>
    <lineage>
        <taxon>Bacteria</taxon>
        <taxon>Pseudomonadati</taxon>
        <taxon>Bacteroidota</taxon>
        <taxon>Bacteroidia</taxon>
        <taxon>Bacteroidales</taxon>
        <taxon>Bacteroidaceae</taxon>
        <taxon>Bacteroides</taxon>
    </lineage>
</organism>
<name>A0A1G8HRN0_BACOV</name>
<gene>
    <name evidence="1" type="ORF">SAMN05192582_102513</name>
</gene>
<accession>A0A1G8HRN0</accession>
<dbReference type="AlphaFoldDB" id="A0A1G8HRN0"/>
<evidence type="ECO:0000313" key="1">
    <source>
        <dbReference type="EMBL" id="SDI09323.1"/>
    </source>
</evidence>
<dbReference type="EMBL" id="FNDO01000025">
    <property type="protein sequence ID" value="SDI09323.1"/>
    <property type="molecule type" value="Genomic_DNA"/>
</dbReference>